<dbReference type="Proteomes" id="UP000701801">
    <property type="component" value="Unassembled WGS sequence"/>
</dbReference>
<name>A0A9N9Q8R6_9HELO</name>
<protein>
    <submittedName>
        <fullName evidence="2">Uncharacterized protein</fullName>
    </submittedName>
</protein>
<evidence type="ECO:0000313" key="2">
    <source>
        <dbReference type="EMBL" id="CAG8978737.1"/>
    </source>
</evidence>
<dbReference type="EMBL" id="CAJVRM010000275">
    <property type="protein sequence ID" value="CAG8978737.1"/>
    <property type="molecule type" value="Genomic_DNA"/>
</dbReference>
<gene>
    <name evidence="2" type="ORF">HYALB_00011498</name>
</gene>
<sequence length="358" mass="40968">MADFCLNWPNRGVWLNPEEVPESSDTDRLSASMNSRAVDKILIILRLLIAFGYRLDGESSSTPAEKEFHDCAWLDIGRDQIEDCKIKRPVFEQLEPTRAAEDPFRIWNFWELLHHPLLHNLFIESKQLTLHENNVIAVRYPGDSFWKVEETDFPAYPTMINYNGVGTLGDCISSTFEAKRFRNGKLQLRLGKRPKFLMVRYTNEGVSQKGISDFRTVEYPCPFRIKTNEDQYLVEQTTAVNNLLAVVRVSEGEEDERIRTYHKDGSEITPAQIGQFRGKEPNPEEAHLWSIKEPGCYILFYYTVDLAEGQDNCEIVVDAPESICRPWCKGKSKGRDFPPRSSSGLTKSSETNDASQAS</sequence>
<proteinExistence type="predicted"/>
<accession>A0A9N9Q8R6</accession>
<organism evidence="2 3">
    <name type="scientific">Hymenoscyphus albidus</name>
    <dbReference type="NCBI Taxonomy" id="595503"/>
    <lineage>
        <taxon>Eukaryota</taxon>
        <taxon>Fungi</taxon>
        <taxon>Dikarya</taxon>
        <taxon>Ascomycota</taxon>
        <taxon>Pezizomycotina</taxon>
        <taxon>Leotiomycetes</taxon>
        <taxon>Helotiales</taxon>
        <taxon>Helotiaceae</taxon>
        <taxon>Hymenoscyphus</taxon>
    </lineage>
</organism>
<keyword evidence="3" id="KW-1185">Reference proteome</keyword>
<reference evidence="2" key="1">
    <citation type="submission" date="2021-07" db="EMBL/GenBank/DDBJ databases">
        <authorList>
            <person name="Durling M."/>
        </authorList>
    </citation>
    <scope>NUCLEOTIDE SEQUENCE</scope>
</reference>
<evidence type="ECO:0000313" key="3">
    <source>
        <dbReference type="Proteomes" id="UP000701801"/>
    </source>
</evidence>
<dbReference type="AlphaFoldDB" id="A0A9N9Q8R6"/>
<dbReference type="OrthoDB" id="3477770at2759"/>
<evidence type="ECO:0000256" key="1">
    <source>
        <dbReference type="SAM" id="MobiDB-lite"/>
    </source>
</evidence>
<comment type="caution">
    <text evidence="2">The sequence shown here is derived from an EMBL/GenBank/DDBJ whole genome shotgun (WGS) entry which is preliminary data.</text>
</comment>
<feature type="region of interest" description="Disordered" evidence="1">
    <location>
        <begin position="330"/>
        <end position="358"/>
    </location>
</feature>
<feature type="compositionally biased region" description="Polar residues" evidence="1">
    <location>
        <begin position="340"/>
        <end position="358"/>
    </location>
</feature>